<evidence type="ECO:0000313" key="3">
    <source>
        <dbReference type="Proteomes" id="UP001162162"/>
    </source>
</evidence>
<sequence>MNYIYEDQRPLQDSTNIKVSQRPPDDQCIRRSMTTEMTYVQGDQRPLHDETNIGEVNGHLGDDLCPGRSRLIQATTNILGKSTVTSGLAQRPGRSAAISRCSQHREVSVAVTWNTTQRGTSIEINNCLRGCEQPGKSRKVSGLFRMHPRRKSAITSGCNQHPVRSTATSKKGPTSREFSGHFRIPSAATPGCNQHRRKFTTTWDMIYVQDDQRKFRIQPTFRESTSEQGYDQHLRREIIGYNKIQATFGYHQPLQDAVNIEGREINIEETQYPLGRLPTSREINDHSRMQPTSREVSDNLRDKLHLRGSTTISTSKQRRGYTNIEESRSASWETTAIDRFRMRPTSREVSGHLGDYLRPGRSTVTSGRSAATWNIGLTTTSG</sequence>
<evidence type="ECO:0000256" key="1">
    <source>
        <dbReference type="SAM" id="MobiDB-lite"/>
    </source>
</evidence>
<keyword evidence="3" id="KW-1185">Reference proteome</keyword>
<comment type="caution">
    <text evidence="2">The sequence shown here is derived from an EMBL/GenBank/DDBJ whole genome shotgun (WGS) entry which is preliminary data.</text>
</comment>
<proteinExistence type="predicted"/>
<protein>
    <submittedName>
        <fullName evidence="2">Uncharacterized protein</fullName>
    </submittedName>
</protein>
<organism evidence="2 3">
    <name type="scientific">Aromia moschata</name>
    <dbReference type="NCBI Taxonomy" id="1265417"/>
    <lineage>
        <taxon>Eukaryota</taxon>
        <taxon>Metazoa</taxon>
        <taxon>Ecdysozoa</taxon>
        <taxon>Arthropoda</taxon>
        <taxon>Hexapoda</taxon>
        <taxon>Insecta</taxon>
        <taxon>Pterygota</taxon>
        <taxon>Neoptera</taxon>
        <taxon>Endopterygota</taxon>
        <taxon>Coleoptera</taxon>
        <taxon>Polyphaga</taxon>
        <taxon>Cucujiformia</taxon>
        <taxon>Chrysomeloidea</taxon>
        <taxon>Cerambycidae</taxon>
        <taxon>Cerambycinae</taxon>
        <taxon>Callichromatini</taxon>
        <taxon>Aromia</taxon>
    </lineage>
</organism>
<dbReference type="EMBL" id="JAPWTK010000009">
    <property type="protein sequence ID" value="KAJ8960300.1"/>
    <property type="molecule type" value="Genomic_DNA"/>
</dbReference>
<feature type="region of interest" description="Disordered" evidence="1">
    <location>
        <begin position="153"/>
        <end position="177"/>
    </location>
</feature>
<name>A0AAV8Z9Q9_9CUCU</name>
<feature type="compositionally biased region" description="Polar residues" evidence="1">
    <location>
        <begin position="153"/>
        <end position="172"/>
    </location>
</feature>
<evidence type="ECO:0000313" key="2">
    <source>
        <dbReference type="EMBL" id="KAJ8960300.1"/>
    </source>
</evidence>
<dbReference type="Proteomes" id="UP001162162">
    <property type="component" value="Unassembled WGS sequence"/>
</dbReference>
<gene>
    <name evidence="2" type="ORF">NQ318_004026</name>
</gene>
<accession>A0AAV8Z9Q9</accession>
<dbReference type="AlphaFoldDB" id="A0AAV8Z9Q9"/>
<reference evidence="2" key="1">
    <citation type="journal article" date="2023" name="Insect Mol. Biol.">
        <title>Genome sequencing provides insights into the evolution of gene families encoding plant cell wall-degrading enzymes in longhorned beetles.</title>
        <authorList>
            <person name="Shin N.R."/>
            <person name="Okamura Y."/>
            <person name="Kirsch R."/>
            <person name="Pauchet Y."/>
        </authorList>
    </citation>
    <scope>NUCLEOTIDE SEQUENCE</scope>
    <source>
        <strain evidence="2">AMC_N1</strain>
    </source>
</reference>